<keyword evidence="2" id="KW-1185">Reference proteome</keyword>
<organism evidence="1 2">
    <name type="scientific">Biomphalaria pfeifferi</name>
    <name type="common">Bloodfluke planorb</name>
    <name type="synonym">Freshwater snail</name>
    <dbReference type="NCBI Taxonomy" id="112525"/>
    <lineage>
        <taxon>Eukaryota</taxon>
        <taxon>Metazoa</taxon>
        <taxon>Spiralia</taxon>
        <taxon>Lophotrochozoa</taxon>
        <taxon>Mollusca</taxon>
        <taxon>Gastropoda</taxon>
        <taxon>Heterobranchia</taxon>
        <taxon>Euthyneura</taxon>
        <taxon>Panpulmonata</taxon>
        <taxon>Hygrophila</taxon>
        <taxon>Lymnaeoidea</taxon>
        <taxon>Planorbidae</taxon>
        <taxon>Biomphalaria</taxon>
    </lineage>
</organism>
<reference evidence="1" key="1">
    <citation type="journal article" date="2023" name="PLoS Negl. Trop. Dis.">
        <title>A genome sequence for Biomphalaria pfeifferi, the major vector snail for the human-infecting parasite Schistosoma mansoni.</title>
        <authorList>
            <person name="Bu L."/>
            <person name="Lu L."/>
            <person name="Laidemitt M.R."/>
            <person name="Zhang S.M."/>
            <person name="Mutuku M."/>
            <person name="Mkoji G."/>
            <person name="Steinauer M."/>
            <person name="Loker E.S."/>
        </authorList>
    </citation>
    <scope>NUCLEOTIDE SEQUENCE</scope>
    <source>
        <strain evidence="1">KasaAsao</strain>
    </source>
</reference>
<accession>A0AAD8EUU0</accession>
<name>A0AAD8EUU0_BIOPF</name>
<sequence>MYILQLAIPHDGRSIGNNFLNKLPNFLECYLNQYSGYNVKNRWPVSELLYDKRSQQVYYATQLLVYSDTFINIWYEAEILDHLSRLAKVITILKSFRSSVLAKEGHMAQLKKQARVATFDFTFIRKDGVASLFEDESFIELVCANIVGKENLKFPAFYSLFLCDDIPIKQNCNVTEEKKYPVCLEIFALSGQCKRSSSFVFLINVILSHFLWA</sequence>
<comment type="caution">
    <text evidence="1">The sequence shown here is derived from an EMBL/GenBank/DDBJ whole genome shotgun (WGS) entry which is preliminary data.</text>
</comment>
<dbReference type="Proteomes" id="UP001233172">
    <property type="component" value="Unassembled WGS sequence"/>
</dbReference>
<proteinExistence type="predicted"/>
<protein>
    <submittedName>
        <fullName evidence="1">Uncharacterized protein</fullName>
    </submittedName>
</protein>
<evidence type="ECO:0000313" key="2">
    <source>
        <dbReference type="Proteomes" id="UP001233172"/>
    </source>
</evidence>
<reference evidence="1" key="2">
    <citation type="submission" date="2023-04" db="EMBL/GenBank/DDBJ databases">
        <authorList>
            <person name="Bu L."/>
            <person name="Lu L."/>
            <person name="Laidemitt M.R."/>
            <person name="Zhang S.M."/>
            <person name="Mutuku M."/>
            <person name="Mkoji G."/>
            <person name="Steinauer M."/>
            <person name="Loker E.S."/>
        </authorList>
    </citation>
    <scope>NUCLEOTIDE SEQUENCE</scope>
    <source>
        <strain evidence="1">KasaAsao</strain>
        <tissue evidence="1">Whole Snail</tissue>
    </source>
</reference>
<dbReference type="EMBL" id="JASAOG010000363">
    <property type="protein sequence ID" value="KAK0040026.1"/>
    <property type="molecule type" value="Genomic_DNA"/>
</dbReference>
<dbReference type="AlphaFoldDB" id="A0AAD8EUU0"/>
<evidence type="ECO:0000313" key="1">
    <source>
        <dbReference type="EMBL" id="KAK0040026.1"/>
    </source>
</evidence>
<gene>
    <name evidence="1" type="ORF">Bpfe_030539</name>
</gene>